<sequence length="1245" mass="122945">MAVAQAKQQPGAAAGDPAGAAATGMGDSSLSAASQRQPARCGEGSEGGLLSRLQPSGVAAALGRGLSPVASAGGGLGGGGTVGSVAISDAAALLLASTASTCGANLHGPAGVSDWPAGPAAAAATTLLARAVTTRKPTVHLFSPQQPQPEGGARAAAAAVEAAAAAAAAAPALNRSNSSSNSNREEVDVLLQQLPADCAHDLAALMEAAAESPSSGGPQQQQQQQQLIFVALPLTSGKRLLGALWLVFQGAAPPAAAPAAGGGALLQPQQGGAAQQQQPARGYSHTNPGLMLEAAAEPPPMTPPPPSPDVMQALARSPAALQQLALTAAMALAPTPLEADYLRWLAAALAELAAAPTLRALVAGVCATLAQHVRRRCLVEPAAVQSALVPGSGATAAFWLSPDARAAPSRVAAAVQQAVALPPVPMASRMASFTAGSGLPLAPVGPSLTPAAAGWGRGGGGGGGSSTRGTGTALEASGSVATEAAMPTGCVGFVDDPADPVAGNSSAGSRRWQHRAVAGAAVVGHRPLRRTASIATIVHSPCGFDGASLAVAGSGAGNSTRSVQGKVATAGPAVMTRAAESMLQPPVGGGLDSCATAGDCESPSHSNAALHSALSNLLVLSQHEHQQRQLHLQMAGAAAGYGGGGGSGGGNASLTSVALPVLSAKAFPLSHTLLQLVVAGHAGSAGKDVHEGSSSPVSGLLVADTASHLADVRQPTRDVCMMQRVVRRGAWRAAAAAAAASTTATPAPPAARYAVGPAAAAAAGLIQPGAMHGGGSSSNNSGDAFSMALFGMELAEGGSSLGLYLAFPSLLPEPLLVSTYGSCVALLEQVVDLIRFKLQMPDLGPEFSMLCAGVPGSYVTLAQQPPPPPVPLPSLPRQHTQLGEVPSPTSFASAGASGWGAGFSRVAADRRKSQSDRGMAAGGGFYTAAAASAMLAASVSVSAAATGAAEPASFSGPVNICIADSSQRGLKLPQGSQLLGVGAGAGAAAAQPATPGPPVEAMAPPREAAAAATAAPFYPPVHSSSQDRKGTQQPAQSLLQEEQPPLPRSAFMQLLLSTSDSTTAPAAASLAAASQSSHCTHDPVLLAAAFASTTRPLMTATTYSSHHEAGSLMNTGNTTATTKSAASSKLVASSSRAGAAVPPAAVGFGHFASQQADEVEAAVGPAGQSVGPPALMTVRDLDETWSMRSMMDTVVEGIMTNIKRSAGAAAAEERHDDDDSAGTLDPLDPRRSRSRCVTQCTRRPA</sequence>
<feature type="compositionally biased region" description="Low complexity" evidence="1">
    <location>
        <begin position="258"/>
        <end position="280"/>
    </location>
</feature>
<proteinExistence type="predicted"/>
<protein>
    <submittedName>
        <fullName evidence="2">Uncharacterized protein</fullName>
    </submittedName>
</protein>
<feature type="region of interest" description="Disordered" evidence="1">
    <location>
        <begin position="1206"/>
        <end position="1245"/>
    </location>
</feature>
<evidence type="ECO:0000313" key="3">
    <source>
        <dbReference type="Proteomes" id="UP000613740"/>
    </source>
</evidence>
<feature type="region of interest" description="Disordered" evidence="1">
    <location>
        <begin position="258"/>
        <end position="287"/>
    </location>
</feature>
<feature type="compositionally biased region" description="Low complexity" evidence="1">
    <location>
        <begin position="1"/>
        <end position="22"/>
    </location>
</feature>
<name>A0A836B5B5_9CHLO</name>
<feature type="region of interest" description="Disordered" evidence="1">
    <location>
        <begin position="1"/>
        <end position="49"/>
    </location>
</feature>
<dbReference type="OrthoDB" id="557286at2759"/>
<dbReference type="Proteomes" id="UP000613740">
    <property type="component" value="Unassembled WGS sequence"/>
</dbReference>
<feature type="compositionally biased region" description="Polar residues" evidence="1">
    <location>
        <begin position="1235"/>
        <end position="1245"/>
    </location>
</feature>
<evidence type="ECO:0000313" key="2">
    <source>
        <dbReference type="EMBL" id="KAG2447863.1"/>
    </source>
</evidence>
<dbReference type="EMBL" id="JAEHOD010000020">
    <property type="protein sequence ID" value="KAG2447863.1"/>
    <property type="molecule type" value="Genomic_DNA"/>
</dbReference>
<feature type="compositionally biased region" description="Polar residues" evidence="1">
    <location>
        <begin position="1031"/>
        <end position="1040"/>
    </location>
</feature>
<gene>
    <name evidence="2" type="ORF">HYH02_007319</name>
</gene>
<accession>A0A836B5B5</accession>
<feature type="compositionally biased region" description="Polar residues" evidence="1">
    <location>
        <begin position="26"/>
        <end position="37"/>
    </location>
</feature>
<feature type="region of interest" description="Disordered" evidence="1">
    <location>
        <begin position="987"/>
        <end position="1043"/>
    </location>
</feature>
<feature type="compositionally biased region" description="Low complexity" evidence="1">
    <location>
        <begin position="987"/>
        <end position="1016"/>
    </location>
</feature>
<organism evidence="2 3">
    <name type="scientific">Chlamydomonas schloesseri</name>
    <dbReference type="NCBI Taxonomy" id="2026947"/>
    <lineage>
        <taxon>Eukaryota</taxon>
        <taxon>Viridiplantae</taxon>
        <taxon>Chlorophyta</taxon>
        <taxon>core chlorophytes</taxon>
        <taxon>Chlorophyceae</taxon>
        <taxon>CS clade</taxon>
        <taxon>Chlamydomonadales</taxon>
        <taxon>Chlamydomonadaceae</taxon>
        <taxon>Chlamydomonas</taxon>
    </lineage>
</organism>
<comment type="caution">
    <text evidence="2">The sequence shown here is derived from an EMBL/GenBank/DDBJ whole genome shotgun (WGS) entry which is preliminary data.</text>
</comment>
<evidence type="ECO:0000256" key="1">
    <source>
        <dbReference type="SAM" id="MobiDB-lite"/>
    </source>
</evidence>
<dbReference type="AlphaFoldDB" id="A0A836B5B5"/>
<keyword evidence="3" id="KW-1185">Reference proteome</keyword>
<reference evidence="2" key="1">
    <citation type="journal article" date="2020" name="bioRxiv">
        <title>Comparative genomics of Chlamydomonas.</title>
        <authorList>
            <person name="Craig R.J."/>
            <person name="Hasan A.R."/>
            <person name="Ness R.W."/>
            <person name="Keightley P.D."/>
        </authorList>
    </citation>
    <scope>NUCLEOTIDE SEQUENCE</scope>
    <source>
        <strain evidence="2">CCAP 11/173</strain>
    </source>
</reference>